<keyword evidence="3" id="KW-1185">Reference proteome</keyword>
<name>A0A8K0T015_9HYPO</name>
<proteinExistence type="predicted"/>
<dbReference type="AlphaFoldDB" id="A0A8K0T015"/>
<reference evidence="2" key="1">
    <citation type="journal article" date="2021" name="Nat. Commun.">
        <title>Genetic determinants of endophytism in the Arabidopsis root mycobiome.</title>
        <authorList>
            <person name="Mesny F."/>
            <person name="Miyauchi S."/>
            <person name="Thiergart T."/>
            <person name="Pickel B."/>
            <person name="Atanasova L."/>
            <person name="Karlsson M."/>
            <person name="Huettel B."/>
            <person name="Barry K.W."/>
            <person name="Haridas S."/>
            <person name="Chen C."/>
            <person name="Bauer D."/>
            <person name="Andreopoulos W."/>
            <person name="Pangilinan J."/>
            <person name="LaButti K."/>
            <person name="Riley R."/>
            <person name="Lipzen A."/>
            <person name="Clum A."/>
            <person name="Drula E."/>
            <person name="Henrissat B."/>
            <person name="Kohler A."/>
            <person name="Grigoriev I.V."/>
            <person name="Martin F.M."/>
            <person name="Hacquard S."/>
        </authorList>
    </citation>
    <scope>NUCLEOTIDE SEQUENCE</scope>
    <source>
        <strain evidence="2">MPI-CAGE-CH-0235</strain>
    </source>
</reference>
<feature type="compositionally biased region" description="Pro residues" evidence="1">
    <location>
        <begin position="106"/>
        <end position="115"/>
    </location>
</feature>
<evidence type="ECO:0000313" key="2">
    <source>
        <dbReference type="EMBL" id="KAH7328024.1"/>
    </source>
</evidence>
<sequence>MNLYVLTRMADTRPRGCIPQRFTGSAEGPGRHSARASDWLTIRPLGSSCPCNPTLDLPPKATRGSHRKPPRPPRWGERGGSWKQITADSRATAHRRQQTRLARAPPTNPRPPIDPPDPRRPAESHRPTPLRLRFTFNSASSPCSLFAIPNTSSSFAIPQVVALSIPLQHANLDSNRLGCPVVTAYDLTAYSSRRLSSWVVITLHLDLRLQSWQLHFSSTIYYPFFQLYHHGSVP</sequence>
<comment type="caution">
    <text evidence="2">The sequence shown here is derived from an EMBL/GenBank/DDBJ whole genome shotgun (WGS) entry which is preliminary data.</text>
</comment>
<evidence type="ECO:0000313" key="3">
    <source>
        <dbReference type="Proteomes" id="UP000813444"/>
    </source>
</evidence>
<gene>
    <name evidence="2" type="ORF">B0I35DRAFT_6531</name>
</gene>
<evidence type="ECO:0000256" key="1">
    <source>
        <dbReference type="SAM" id="MobiDB-lite"/>
    </source>
</evidence>
<accession>A0A8K0T015</accession>
<feature type="region of interest" description="Disordered" evidence="1">
    <location>
        <begin position="50"/>
        <end position="126"/>
    </location>
</feature>
<protein>
    <submittedName>
        <fullName evidence="2">Uncharacterized protein</fullName>
    </submittedName>
</protein>
<dbReference type="EMBL" id="JAGPNK010000001">
    <property type="protein sequence ID" value="KAH7328024.1"/>
    <property type="molecule type" value="Genomic_DNA"/>
</dbReference>
<dbReference type="Proteomes" id="UP000813444">
    <property type="component" value="Unassembled WGS sequence"/>
</dbReference>
<feature type="compositionally biased region" description="Basic and acidic residues" evidence="1">
    <location>
        <begin position="116"/>
        <end position="126"/>
    </location>
</feature>
<organism evidence="2 3">
    <name type="scientific">Stachybotrys elegans</name>
    <dbReference type="NCBI Taxonomy" id="80388"/>
    <lineage>
        <taxon>Eukaryota</taxon>
        <taxon>Fungi</taxon>
        <taxon>Dikarya</taxon>
        <taxon>Ascomycota</taxon>
        <taxon>Pezizomycotina</taxon>
        <taxon>Sordariomycetes</taxon>
        <taxon>Hypocreomycetidae</taxon>
        <taxon>Hypocreales</taxon>
        <taxon>Stachybotryaceae</taxon>
        <taxon>Stachybotrys</taxon>
    </lineage>
</organism>